<dbReference type="PANTHER" id="PTHR46411:SF2">
    <property type="entry name" value="AAA+ ATPASE DOMAIN-CONTAINING PROTEIN"/>
    <property type="match status" value="1"/>
</dbReference>
<dbReference type="InterPro" id="IPR003593">
    <property type="entry name" value="AAA+_ATPase"/>
</dbReference>
<name>A0A219AS94_METCM</name>
<proteinExistence type="predicted"/>
<dbReference type="KEGG" id="pchm:VFPPC_18156"/>
<sequence length="776" mass="88967">MHHQQSGSGAKCFARKRTRTVDSSSEDSCSDGSDGPDVTRIRTTENARDAFPIQVDWRRLLCQNLHLDHEETDNVIRASLQGIMQRLKEADRLLQMSSNVDQLMVPEYQTMHRVRCHEQLTTELFLGEPWPVRNTSGDIHLRGSGLVDNLELHLERHKGLAFIVYRDYACCNTNQDDETRQQTAPIVQAGALESLQMGESVSIVASTLLHALEELWSVGVDSSLPPKFAPFTEFNAPYVWWYYQRNQLKTRFDELNPEHLQYILLFQTYLDKHLGSEYQIVDQLLEDGQTMTKYLQYLYIPGEIQLSKRDGDDARFHRAFKATSWLQNFSMGTNVRGTNGNNSPELRLGITGTSWSYDGSFQKNTELWNFKCKFGSHEIFDIKDLDILPLSFADPEVAQTLRHRGERFWECRWPTYISYHSDCNLDAQDVRHMVDYNTYKEMHPPPADRVPNKDDLGIEATTMDAPLPNDDVLLCLPAVVPGYHMHKKEWFPLHVSRIRHVRWNDDAYTRLVVPENKKKLIKALVIKQIMAEESTDLISGKGNGLFILLHGGPGTGKTLTAESVAEIARKPLYRVTCGDVGTKPEEVERYLETVLLLGKRWGCVVLLDEADVFLMQRSVEDFKRNALVSVFLRVLEYYDGILILTSNRVGTFDAAFKSRIQLSLHYPPLTEQDRLKIWTTFVEHVEGLTNSQTASLGIRSSEIKDRLPQLAKKMLNGREIRNAVSTARQLAMFEQEAMGYEHLETVVLEMEKFDQYATELKGGLTDDVVARHFQER</sequence>
<accession>A0A219AS94</accession>
<dbReference type="SUPFAM" id="SSF52540">
    <property type="entry name" value="P-loop containing nucleoside triphosphate hydrolases"/>
    <property type="match status" value="1"/>
</dbReference>
<dbReference type="Gene3D" id="3.40.50.300">
    <property type="entry name" value="P-loop containing nucleotide triphosphate hydrolases"/>
    <property type="match status" value="1"/>
</dbReference>
<dbReference type="InterPro" id="IPR003959">
    <property type="entry name" value="ATPase_AAA_core"/>
</dbReference>
<evidence type="ECO:0000256" key="1">
    <source>
        <dbReference type="SAM" id="MobiDB-lite"/>
    </source>
</evidence>
<dbReference type="AlphaFoldDB" id="A0A219AS94"/>
<dbReference type="Proteomes" id="UP000078397">
    <property type="component" value="Unassembled WGS sequence"/>
</dbReference>
<gene>
    <name evidence="3" type="ORF">VFPPC_18156</name>
</gene>
<dbReference type="RefSeq" id="XP_022286043.1">
    <property type="nucleotide sequence ID" value="XM_022429810.1"/>
</dbReference>
<dbReference type="Pfam" id="PF00004">
    <property type="entry name" value="AAA"/>
    <property type="match status" value="1"/>
</dbReference>
<dbReference type="SMART" id="SM00382">
    <property type="entry name" value="AAA"/>
    <property type="match status" value="1"/>
</dbReference>
<dbReference type="PANTHER" id="PTHR46411">
    <property type="entry name" value="FAMILY ATPASE, PUTATIVE-RELATED"/>
    <property type="match status" value="1"/>
</dbReference>
<dbReference type="GeneID" id="28845853"/>
<organism evidence="3 4">
    <name type="scientific">Pochonia chlamydosporia 170</name>
    <dbReference type="NCBI Taxonomy" id="1380566"/>
    <lineage>
        <taxon>Eukaryota</taxon>
        <taxon>Fungi</taxon>
        <taxon>Dikarya</taxon>
        <taxon>Ascomycota</taxon>
        <taxon>Pezizomycotina</taxon>
        <taxon>Sordariomycetes</taxon>
        <taxon>Hypocreomycetidae</taxon>
        <taxon>Hypocreales</taxon>
        <taxon>Clavicipitaceae</taxon>
        <taxon>Pochonia</taxon>
    </lineage>
</organism>
<dbReference type="GO" id="GO:0005524">
    <property type="term" value="F:ATP binding"/>
    <property type="evidence" value="ECO:0007669"/>
    <property type="project" value="InterPro"/>
</dbReference>
<dbReference type="STRING" id="1380566.A0A219AS94"/>
<keyword evidence="4" id="KW-1185">Reference proteome</keyword>
<dbReference type="CDD" id="cd19481">
    <property type="entry name" value="RecA-like_protease"/>
    <property type="match status" value="1"/>
</dbReference>
<dbReference type="EMBL" id="LSBJ02000001">
    <property type="protein sequence ID" value="OWT43641.1"/>
    <property type="molecule type" value="Genomic_DNA"/>
</dbReference>
<dbReference type="OrthoDB" id="4940681at2759"/>
<reference evidence="3 4" key="1">
    <citation type="journal article" date="2016" name="PLoS Pathog.">
        <title>Biosynthesis of antibiotic leucinostatins in bio-control fungus Purpureocillium lilacinum and their inhibition on phytophthora revealed by genome mining.</title>
        <authorList>
            <person name="Wang G."/>
            <person name="Liu Z."/>
            <person name="Lin R."/>
            <person name="Li E."/>
            <person name="Mao Z."/>
            <person name="Ling J."/>
            <person name="Yang Y."/>
            <person name="Yin W.B."/>
            <person name="Xie B."/>
        </authorList>
    </citation>
    <scope>NUCLEOTIDE SEQUENCE [LARGE SCALE GENOMIC DNA]</scope>
    <source>
        <strain evidence="3">170</strain>
    </source>
</reference>
<dbReference type="InterPro" id="IPR056599">
    <property type="entry name" value="AAA_lid_fung"/>
</dbReference>
<protein>
    <submittedName>
        <fullName evidence="3">AAA family ATPase</fullName>
    </submittedName>
</protein>
<evidence type="ECO:0000259" key="2">
    <source>
        <dbReference type="SMART" id="SM00382"/>
    </source>
</evidence>
<comment type="caution">
    <text evidence="3">The sequence shown here is derived from an EMBL/GenBank/DDBJ whole genome shotgun (WGS) entry which is preliminary data.</text>
</comment>
<evidence type="ECO:0000313" key="4">
    <source>
        <dbReference type="Proteomes" id="UP000078397"/>
    </source>
</evidence>
<dbReference type="InterPro" id="IPR027417">
    <property type="entry name" value="P-loop_NTPase"/>
</dbReference>
<dbReference type="GO" id="GO:0016887">
    <property type="term" value="F:ATP hydrolysis activity"/>
    <property type="evidence" value="ECO:0007669"/>
    <property type="project" value="InterPro"/>
</dbReference>
<feature type="region of interest" description="Disordered" evidence="1">
    <location>
        <begin position="1"/>
        <end position="40"/>
    </location>
</feature>
<feature type="domain" description="AAA+ ATPase" evidence="2">
    <location>
        <begin position="543"/>
        <end position="670"/>
    </location>
</feature>
<evidence type="ECO:0000313" key="3">
    <source>
        <dbReference type="EMBL" id="OWT43641.1"/>
    </source>
</evidence>
<dbReference type="Pfam" id="PF23232">
    <property type="entry name" value="AAA_lid_13"/>
    <property type="match status" value="1"/>
</dbReference>